<proteinExistence type="predicted"/>
<dbReference type="OrthoDB" id="9788332at2"/>
<gene>
    <name evidence="2" type="ORF">ENE74_07765</name>
</gene>
<keyword evidence="3" id="KW-1185">Reference proteome</keyword>
<dbReference type="InterPro" id="IPR018673">
    <property type="entry name" value="DUF2141"/>
</dbReference>
<feature type="signal peptide" evidence="1">
    <location>
        <begin position="1"/>
        <end position="24"/>
    </location>
</feature>
<protein>
    <submittedName>
        <fullName evidence="2">DUF2141 domain-containing protein</fullName>
    </submittedName>
</protein>
<reference evidence="2 3" key="1">
    <citation type="submission" date="2019-01" db="EMBL/GenBank/DDBJ databases">
        <authorList>
            <person name="Chen W.-M."/>
        </authorList>
    </citation>
    <scope>NUCLEOTIDE SEQUENCE [LARGE SCALE GENOMIC DNA]</scope>
    <source>
        <strain evidence="2 3">TLA-22</strain>
    </source>
</reference>
<name>A0A437J9G8_9SPHN</name>
<accession>A0A437J9G8</accession>
<dbReference type="AlphaFoldDB" id="A0A437J9G8"/>
<evidence type="ECO:0000313" key="3">
    <source>
        <dbReference type="Proteomes" id="UP000282977"/>
    </source>
</evidence>
<organism evidence="2 3">
    <name type="scientific">Sphingobium algorifonticola</name>
    <dbReference type="NCBI Taxonomy" id="2008318"/>
    <lineage>
        <taxon>Bacteria</taxon>
        <taxon>Pseudomonadati</taxon>
        <taxon>Pseudomonadota</taxon>
        <taxon>Alphaproteobacteria</taxon>
        <taxon>Sphingomonadales</taxon>
        <taxon>Sphingomonadaceae</taxon>
        <taxon>Sphingobium</taxon>
    </lineage>
</organism>
<sequence length="153" mass="16258">MTLSRTSGKLAALAVLWTATGAAAPADLSQSLEVDVGALRSAKGSLIVCLTRLPDHFPDCTGDPDRRHYTVSAAQARANGIVISDLPPGGYALALIHDENGNRKLDTFAGIPREGVAFSRNPPIRFGAPSFHSARFVIAGAPVEQDVKMRYFL</sequence>
<feature type="chain" id="PRO_5019474257" evidence="1">
    <location>
        <begin position="25"/>
        <end position="153"/>
    </location>
</feature>
<comment type="caution">
    <text evidence="2">The sequence shown here is derived from an EMBL/GenBank/DDBJ whole genome shotgun (WGS) entry which is preliminary data.</text>
</comment>
<dbReference type="Pfam" id="PF09912">
    <property type="entry name" value="DUF2141"/>
    <property type="match status" value="1"/>
</dbReference>
<evidence type="ECO:0000256" key="1">
    <source>
        <dbReference type="SAM" id="SignalP"/>
    </source>
</evidence>
<evidence type="ECO:0000313" key="2">
    <source>
        <dbReference type="EMBL" id="RVT42114.1"/>
    </source>
</evidence>
<dbReference type="EMBL" id="RZUL01000002">
    <property type="protein sequence ID" value="RVT42114.1"/>
    <property type="molecule type" value="Genomic_DNA"/>
</dbReference>
<dbReference type="Proteomes" id="UP000282977">
    <property type="component" value="Unassembled WGS sequence"/>
</dbReference>
<dbReference type="RefSeq" id="WP_127690297.1">
    <property type="nucleotide sequence ID" value="NZ_RZUL01000002.1"/>
</dbReference>
<keyword evidence="1" id="KW-0732">Signal</keyword>